<dbReference type="Pfam" id="PF04056">
    <property type="entry name" value="Ssl1"/>
    <property type="match status" value="1"/>
</dbReference>
<dbReference type="InterPro" id="IPR007198">
    <property type="entry name" value="Ssl1-like"/>
</dbReference>
<dbReference type="CTD" id="40509"/>
<feature type="zinc finger region" description="C4-type" evidence="12">
    <location>
        <begin position="296"/>
        <end position="313"/>
    </location>
</feature>
<dbReference type="GO" id="GO:0008270">
    <property type="term" value="F:zinc ion binding"/>
    <property type="evidence" value="ECO:0007669"/>
    <property type="project" value="UniProtKB-UniRule"/>
</dbReference>
<dbReference type="GeneID" id="106115621"/>
<evidence type="ECO:0000256" key="9">
    <source>
        <dbReference type="ARBA" id="ARBA00023204"/>
    </source>
</evidence>
<accession>A0A194PMD0</accession>
<keyword evidence="10 11" id="KW-0539">Nucleus</keyword>
<comment type="subcellular location">
    <subcellularLocation>
        <location evidence="1 11">Nucleus</location>
    </subcellularLocation>
</comment>
<dbReference type="FunFam" id="3.40.50.410:FF:000015">
    <property type="entry name" value="General transcription factor IIH subunit 2"/>
    <property type="match status" value="1"/>
</dbReference>
<dbReference type="InterPro" id="IPR012170">
    <property type="entry name" value="TFIIH_SSL1/p44"/>
</dbReference>
<dbReference type="InterPro" id="IPR002035">
    <property type="entry name" value="VWF_A"/>
</dbReference>
<keyword evidence="9" id="KW-0234">DNA repair</keyword>
<feature type="domain" description="VWFA" evidence="13">
    <location>
        <begin position="62"/>
        <end position="213"/>
    </location>
</feature>
<dbReference type="OrthoDB" id="284275at2759"/>
<keyword evidence="15" id="KW-1185">Reference proteome</keyword>
<dbReference type="GO" id="GO:0005675">
    <property type="term" value="C:transcription factor TFIIH holo complex"/>
    <property type="evidence" value="ECO:0007669"/>
    <property type="project" value="UniProtKB-UniRule"/>
</dbReference>
<evidence type="ECO:0000256" key="11">
    <source>
        <dbReference type="PIRNR" id="PIRNR015919"/>
    </source>
</evidence>
<keyword evidence="6 11" id="KW-0862">Zinc</keyword>
<evidence type="ECO:0000256" key="4">
    <source>
        <dbReference type="ARBA" id="ARBA00022763"/>
    </source>
</evidence>
<gene>
    <name evidence="16" type="primary">LOC106115621</name>
    <name evidence="14" type="ORF">RR46_04545</name>
</gene>
<dbReference type="Gene3D" id="3.30.40.10">
    <property type="entry name" value="Zinc/RING finger domain, C3HC4 (zinc finger)"/>
    <property type="match status" value="1"/>
</dbReference>
<dbReference type="RefSeq" id="XP_013164510.1">
    <property type="nucleotide sequence ID" value="XM_013309056.1"/>
</dbReference>
<dbReference type="PIRSF" id="PIRSF015919">
    <property type="entry name" value="TFIIH_SSL1"/>
    <property type="match status" value="1"/>
</dbReference>
<dbReference type="EMBL" id="KQ459599">
    <property type="protein sequence ID" value="KPI94477.1"/>
    <property type="molecule type" value="Genomic_DNA"/>
</dbReference>
<comment type="similarity">
    <text evidence="2 11">Belongs to the GTF2H2 family.</text>
</comment>
<evidence type="ECO:0000256" key="8">
    <source>
        <dbReference type="ARBA" id="ARBA00023163"/>
    </source>
</evidence>
<dbReference type="InterPro" id="IPR036465">
    <property type="entry name" value="vWFA_dom_sf"/>
</dbReference>
<dbReference type="PROSITE" id="PS50234">
    <property type="entry name" value="VWFA"/>
    <property type="match status" value="1"/>
</dbReference>
<dbReference type="GO" id="GO:0006357">
    <property type="term" value="P:regulation of transcription by RNA polymerase II"/>
    <property type="evidence" value="ECO:0007669"/>
    <property type="project" value="TreeGrafter"/>
</dbReference>
<evidence type="ECO:0000256" key="2">
    <source>
        <dbReference type="ARBA" id="ARBA00006092"/>
    </source>
</evidence>
<keyword evidence="4" id="KW-0227">DNA damage</keyword>
<dbReference type="KEGG" id="pxu:106115621"/>
<evidence type="ECO:0000313" key="15">
    <source>
        <dbReference type="Proteomes" id="UP000053268"/>
    </source>
</evidence>
<dbReference type="InterPro" id="IPR046349">
    <property type="entry name" value="C1-like_sf"/>
</dbReference>
<dbReference type="STRING" id="66420.A0A194PMD0"/>
<reference evidence="16" key="2">
    <citation type="submission" date="2025-04" db="UniProtKB">
        <authorList>
            <consortium name="RefSeq"/>
        </authorList>
    </citation>
    <scope>IDENTIFICATION</scope>
</reference>
<keyword evidence="7 11" id="KW-0805">Transcription regulation</keyword>
<dbReference type="GO" id="GO:0006351">
    <property type="term" value="P:DNA-templated transcription"/>
    <property type="evidence" value="ECO:0007669"/>
    <property type="project" value="InterPro"/>
</dbReference>
<dbReference type="PANTHER" id="PTHR12695">
    <property type="entry name" value="GENERAL TRANSCRIPTION FACTOR IIH SUBUNIT 2"/>
    <property type="match status" value="1"/>
</dbReference>
<dbReference type="CDD" id="cd01453">
    <property type="entry name" value="vWA_transcription_factor_IIH_type"/>
    <property type="match status" value="1"/>
</dbReference>
<evidence type="ECO:0000256" key="6">
    <source>
        <dbReference type="ARBA" id="ARBA00022833"/>
    </source>
</evidence>
<evidence type="ECO:0000256" key="1">
    <source>
        <dbReference type="ARBA" id="ARBA00004123"/>
    </source>
</evidence>
<dbReference type="GO" id="GO:0000439">
    <property type="term" value="C:transcription factor TFIIH core complex"/>
    <property type="evidence" value="ECO:0007669"/>
    <property type="project" value="InterPro"/>
</dbReference>
<organism evidence="14 15">
    <name type="scientific">Papilio xuthus</name>
    <name type="common">Asian swallowtail butterfly</name>
    <dbReference type="NCBI Taxonomy" id="66420"/>
    <lineage>
        <taxon>Eukaryota</taxon>
        <taxon>Metazoa</taxon>
        <taxon>Ecdysozoa</taxon>
        <taxon>Arthropoda</taxon>
        <taxon>Hexapoda</taxon>
        <taxon>Insecta</taxon>
        <taxon>Pterygota</taxon>
        <taxon>Neoptera</taxon>
        <taxon>Endopterygota</taxon>
        <taxon>Lepidoptera</taxon>
        <taxon>Glossata</taxon>
        <taxon>Ditrysia</taxon>
        <taxon>Papilionoidea</taxon>
        <taxon>Papilionidae</taxon>
        <taxon>Papilioninae</taxon>
        <taxon>Papilio</taxon>
    </lineage>
</organism>
<dbReference type="AlphaFoldDB" id="A0A194PMD0"/>
<dbReference type="SMART" id="SM00327">
    <property type="entry name" value="VWA"/>
    <property type="match status" value="1"/>
</dbReference>
<dbReference type="PANTHER" id="PTHR12695:SF2">
    <property type="entry name" value="GENERAL TRANSCRIPTION FACTOR IIH SUBUNIT 2-RELATED"/>
    <property type="match status" value="1"/>
</dbReference>
<dbReference type="Proteomes" id="UP000694872">
    <property type="component" value="Unplaced"/>
</dbReference>
<reference evidence="14 15" key="1">
    <citation type="journal article" date="2015" name="Nat. Commun.">
        <title>Outbred genome sequencing and CRISPR/Cas9 gene editing in butterflies.</title>
        <authorList>
            <person name="Li X."/>
            <person name="Fan D."/>
            <person name="Zhang W."/>
            <person name="Liu G."/>
            <person name="Zhang L."/>
            <person name="Zhao L."/>
            <person name="Fang X."/>
            <person name="Chen L."/>
            <person name="Dong Y."/>
            <person name="Chen Y."/>
            <person name="Ding Y."/>
            <person name="Zhao R."/>
            <person name="Feng M."/>
            <person name="Zhu Y."/>
            <person name="Feng Y."/>
            <person name="Jiang X."/>
            <person name="Zhu D."/>
            <person name="Xiang H."/>
            <person name="Feng X."/>
            <person name="Li S."/>
            <person name="Wang J."/>
            <person name="Zhang G."/>
            <person name="Kronforst M.R."/>
            <person name="Wang W."/>
        </authorList>
    </citation>
    <scope>NUCLEOTIDE SEQUENCE [LARGE SCALE GENOMIC DNA]</scope>
    <source>
        <strain evidence="14">Ya'a_city_454_Px</strain>
        <tissue evidence="14">Whole body</tissue>
    </source>
</reference>
<evidence type="ECO:0000313" key="16">
    <source>
        <dbReference type="RefSeq" id="XP_013164510.1"/>
    </source>
</evidence>
<dbReference type="InterPro" id="IPR013083">
    <property type="entry name" value="Znf_RING/FYVE/PHD"/>
</dbReference>
<keyword evidence="5" id="KW-0863">Zinc-finger</keyword>
<evidence type="ECO:0000256" key="5">
    <source>
        <dbReference type="ARBA" id="ARBA00022771"/>
    </source>
</evidence>
<proteinExistence type="inferred from homology"/>
<evidence type="ECO:0000313" key="14">
    <source>
        <dbReference type="EMBL" id="KPI94477.1"/>
    </source>
</evidence>
<name>A0A194PMD0_PAPXU</name>
<dbReference type="SUPFAM" id="SSF57889">
    <property type="entry name" value="Cysteine-rich domain"/>
    <property type="match status" value="1"/>
</dbReference>
<dbReference type="Proteomes" id="UP000053268">
    <property type="component" value="Unassembled WGS sequence"/>
</dbReference>
<evidence type="ECO:0000256" key="7">
    <source>
        <dbReference type="ARBA" id="ARBA00023015"/>
    </source>
</evidence>
<keyword evidence="3 11" id="KW-0479">Metal-binding</keyword>
<dbReference type="SUPFAM" id="SSF53300">
    <property type="entry name" value="vWA-like"/>
    <property type="match status" value="1"/>
</dbReference>
<keyword evidence="8 11" id="KW-0804">Transcription</keyword>
<sequence length="404" mass="44755">MADDEQDPKEYRWETGYEKTWEAIKEDEDGLVEGLVAEFAQKAARKSAAPRKGPVRLGMMRHLLVAIDCSEAMNCPDLKPIRFLCTLKLLEKFVEEFFDQNPLSQLGIIAMKNKRADRITELSGNIRKHIKAVQSLSNLALVGEPSLQNTLELAGRILRPLPGHASRELLVLFASLTTCDPGDIVPTIQGLKTDGIRCSVIGLAAEVRICKKLCQDTGGEYGVVLDDVHYRSLLLEHTSPPPRARALDAGLVKMGFPHTPPPNTQSDPSGNADPPITVCMCHLEEGEGVGGEGHLCPQCRSKYCSLPAQCRTCGLTLASAPHLARSYHHLFPVDPYEELLNEGQAQSCFACIRSFTDLDKQIFRCKRCSEYYCWECESVVASSLHVCPGCASRPHLYQRLPEQR</sequence>
<dbReference type="SMART" id="SM01047">
    <property type="entry name" value="C1_4"/>
    <property type="match status" value="1"/>
</dbReference>
<dbReference type="Gene3D" id="3.40.50.410">
    <property type="entry name" value="von Willebrand factor, type A domain"/>
    <property type="match status" value="1"/>
</dbReference>
<evidence type="ECO:0000259" key="13">
    <source>
        <dbReference type="PROSITE" id="PS50234"/>
    </source>
</evidence>
<evidence type="ECO:0000256" key="12">
    <source>
        <dbReference type="PIRSR" id="PIRSR015919-1"/>
    </source>
</evidence>
<dbReference type="GO" id="GO:0006289">
    <property type="term" value="P:nucleotide-excision repair"/>
    <property type="evidence" value="ECO:0007669"/>
    <property type="project" value="UniProtKB-UniRule"/>
</dbReference>
<dbReference type="NCBIfam" id="TIGR00622">
    <property type="entry name" value="ssl1"/>
    <property type="match status" value="1"/>
</dbReference>
<evidence type="ECO:0000256" key="3">
    <source>
        <dbReference type="ARBA" id="ARBA00022723"/>
    </source>
</evidence>
<protein>
    <recommendedName>
        <fullName evidence="11">General transcription factor IIH subunit</fullName>
    </recommendedName>
</protein>
<evidence type="ECO:0000256" key="10">
    <source>
        <dbReference type="ARBA" id="ARBA00023242"/>
    </source>
</evidence>
<dbReference type="InterPro" id="IPR004595">
    <property type="entry name" value="TFIIH_C1-like_dom"/>
</dbReference>